<sequence length="251" mass="27007">MEQKVPDTVEPGSISAVVRAGLGAEEAGRLLALVRPSVGFTVRPDLADAESVIGGAPSAPESFVWPDYQGEPMLLLAQVDCGQAARLLGEDWTLPADGRLLFFHDDDFSARFSFDDGDDGCRVLHVPAGAEAMTEQGRGRVIPALPLEARALPSVPGWEETEAYDAAGGDVMALLALDEALSALLPRPRHRLLGWCDTGDTPRPQGHRPLLQLEAEAGTAWGEVVNVSFWIREGDLRTGDLSRVRRSYEVA</sequence>
<dbReference type="eggNOG" id="COG3878">
    <property type="taxonomic scope" value="Bacteria"/>
</dbReference>
<evidence type="ECO:0000313" key="1">
    <source>
        <dbReference type="EMBL" id="SEM52900.1"/>
    </source>
</evidence>
<keyword evidence="2" id="KW-1185">Reference proteome</keyword>
<evidence type="ECO:0000313" key="2">
    <source>
        <dbReference type="Proteomes" id="UP000183015"/>
    </source>
</evidence>
<dbReference type="PANTHER" id="PTHR36436">
    <property type="entry name" value="SLL5081 PROTEIN"/>
    <property type="match status" value="1"/>
</dbReference>
<name>A0A1H7Z359_STRJI</name>
<accession>A0A1H7Z359</accession>
<dbReference type="InterPro" id="IPR015315">
    <property type="entry name" value="DUF1963"/>
</dbReference>
<gene>
    <name evidence="1" type="ORF">SAMN05414137_13252</name>
</gene>
<dbReference type="RefSeq" id="WP_042452782.1">
    <property type="nucleotide sequence ID" value="NZ_BBPN01000026.1"/>
</dbReference>
<dbReference type="PANTHER" id="PTHR36436:SF6">
    <property type="entry name" value="SLL5081 PROTEIN"/>
    <property type="match status" value="1"/>
</dbReference>
<reference evidence="2" key="1">
    <citation type="submission" date="2016-10" db="EMBL/GenBank/DDBJ databases">
        <authorList>
            <person name="Varghese N."/>
        </authorList>
    </citation>
    <scope>NUCLEOTIDE SEQUENCE [LARGE SCALE GENOMIC DNA]</scope>
    <source>
        <strain evidence="2">DSM 45096 / BCRC 16803 / CGMCC 4.1857 / CIP 109030 / JCM 12277 / KCTC 19219 / NBRC 100920 / 33214</strain>
    </source>
</reference>
<dbReference type="EMBL" id="FOAZ01000032">
    <property type="protein sequence ID" value="SEM52900.1"/>
    <property type="molecule type" value="Genomic_DNA"/>
</dbReference>
<dbReference type="Proteomes" id="UP000183015">
    <property type="component" value="Unassembled WGS sequence"/>
</dbReference>
<protein>
    <recommendedName>
        <fullName evidence="3">DUF1963 domain-containing protein</fullName>
    </recommendedName>
</protein>
<dbReference type="AlphaFoldDB" id="A0A1H7Z359"/>
<dbReference type="SUPFAM" id="SSF103032">
    <property type="entry name" value="Hypothetical protein YwqG"/>
    <property type="match status" value="1"/>
</dbReference>
<dbReference type="OrthoDB" id="4775619at2"/>
<evidence type="ECO:0008006" key="3">
    <source>
        <dbReference type="Google" id="ProtNLM"/>
    </source>
</evidence>
<dbReference type="Gene3D" id="2.30.320.10">
    <property type="entry name" value="YwqG-like"/>
    <property type="match status" value="1"/>
</dbReference>
<dbReference type="Pfam" id="PF09234">
    <property type="entry name" value="DUF1963"/>
    <property type="match status" value="1"/>
</dbReference>
<proteinExistence type="predicted"/>
<organism evidence="1 2">
    <name type="scientific">Streptacidiphilus jiangxiensis</name>
    <dbReference type="NCBI Taxonomy" id="235985"/>
    <lineage>
        <taxon>Bacteria</taxon>
        <taxon>Bacillati</taxon>
        <taxon>Actinomycetota</taxon>
        <taxon>Actinomycetes</taxon>
        <taxon>Kitasatosporales</taxon>
        <taxon>Streptomycetaceae</taxon>
        <taxon>Streptacidiphilus</taxon>
    </lineage>
</organism>
<dbReference type="InterPro" id="IPR035948">
    <property type="entry name" value="YwqG-like_sf"/>
</dbReference>